<dbReference type="InterPro" id="IPR050595">
    <property type="entry name" value="Bact_response_regulator"/>
</dbReference>
<sequence>MRVLLVDDNSQFASAATRFLSLIGQLHVVGYARSGREALEQVNRLQPDLVLMDVMMPDMDGLEATRHLKESHASARIVILTLHDSAEYRARAREVGADAFVSKEEFGTALLDVIDRLGLGEESAQ</sequence>
<dbReference type="GO" id="GO:0000160">
    <property type="term" value="P:phosphorelay signal transduction system"/>
    <property type="evidence" value="ECO:0007669"/>
    <property type="project" value="InterPro"/>
</dbReference>
<dbReference type="PANTHER" id="PTHR44591:SF3">
    <property type="entry name" value="RESPONSE REGULATORY DOMAIN-CONTAINING PROTEIN"/>
    <property type="match status" value="1"/>
</dbReference>
<reference evidence="4 5" key="1">
    <citation type="submission" date="2015-08" db="EMBL/GenBank/DDBJ databases">
        <title>Complete genome sequence of Sulfurifustis variabilis.</title>
        <authorList>
            <person name="Miura A."/>
            <person name="Kojima H."/>
            <person name="Fukui M."/>
        </authorList>
    </citation>
    <scope>NUCLEOTIDE SEQUENCE [LARGE SCALE GENOMIC DNA]</scope>
    <source>
        <strain evidence="5">skN76</strain>
    </source>
</reference>
<dbReference type="OrthoDB" id="9796655at2"/>
<proteinExistence type="predicted"/>
<gene>
    <name evidence="4" type="ORF">SVA_0589</name>
</gene>
<protein>
    <submittedName>
        <fullName evidence="4">Chemotaxis protein CheY</fullName>
    </submittedName>
</protein>
<evidence type="ECO:0000256" key="2">
    <source>
        <dbReference type="PROSITE-ProRule" id="PRU00169"/>
    </source>
</evidence>
<dbReference type="InterPro" id="IPR058245">
    <property type="entry name" value="NreC/VraR/RcsB-like_REC"/>
</dbReference>
<dbReference type="RefSeq" id="WP_096458537.1">
    <property type="nucleotide sequence ID" value="NZ_AP014936.1"/>
</dbReference>
<feature type="modified residue" description="4-aspartylphosphate" evidence="2">
    <location>
        <position position="53"/>
    </location>
</feature>
<dbReference type="SUPFAM" id="SSF52172">
    <property type="entry name" value="CheY-like"/>
    <property type="match status" value="1"/>
</dbReference>
<feature type="domain" description="Response regulatory" evidence="3">
    <location>
        <begin position="2"/>
        <end position="118"/>
    </location>
</feature>
<dbReference type="CDD" id="cd17535">
    <property type="entry name" value="REC_NarL-like"/>
    <property type="match status" value="1"/>
</dbReference>
<organism evidence="4 5">
    <name type="scientific">Sulfurifustis variabilis</name>
    <dbReference type="NCBI Taxonomy" id="1675686"/>
    <lineage>
        <taxon>Bacteria</taxon>
        <taxon>Pseudomonadati</taxon>
        <taxon>Pseudomonadota</taxon>
        <taxon>Gammaproteobacteria</taxon>
        <taxon>Acidiferrobacterales</taxon>
        <taxon>Acidiferrobacteraceae</taxon>
        <taxon>Sulfurifustis</taxon>
    </lineage>
</organism>
<dbReference type="Proteomes" id="UP000218899">
    <property type="component" value="Chromosome"/>
</dbReference>
<dbReference type="AlphaFoldDB" id="A0A1B4V112"/>
<evidence type="ECO:0000256" key="1">
    <source>
        <dbReference type="ARBA" id="ARBA00022553"/>
    </source>
</evidence>
<dbReference type="InterPro" id="IPR001789">
    <property type="entry name" value="Sig_transdc_resp-reg_receiver"/>
</dbReference>
<dbReference type="SMART" id="SM00448">
    <property type="entry name" value="REC"/>
    <property type="match status" value="1"/>
</dbReference>
<evidence type="ECO:0000313" key="5">
    <source>
        <dbReference type="Proteomes" id="UP000218899"/>
    </source>
</evidence>
<dbReference type="PROSITE" id="PS50110">
    <property type="entry name" value="RESPONSE_REGULATORY"/>
    <property type="match status" value="1"/>
</dbReference>
<name>A0A1B4V112_9GAMM</name>
<evidence type="ECO:0000259" key="3">
    <source>
        <dbReference type="PROSITE" id="PS50110"/>
    </source>
</evidence>
<dbReference type="EMBL" id="AP014936">
    <property type="protein sequence ID" value="BAU47168.1"/>
    <property type="molecule type" value="Genomic_DNA"/>
</dbReference>
<accession>A0A1B4V112</accession>
<keyword evidence="1 2" id="KW-0597">Phosphoprotein</keyword>
<dbReference type="Pfam" id="PF00072">
    <property type="entry name" value="Response_reg"/>
    <property type="match status" value="1"/>
</dbReference>
<evidence type="ECO:0000313" key="4">
    <source>
        <dbReference type="EMBL" id="BAU47168.1"/>
    </source>
</evidence>
<dbReference type="Gene3D" id="3.40.50.2300">
    <property type="match status" value="1"/>
</dbReference>
<dbReference type="KEGG" id="sva:SVA_0589"/>
<dbReference type="PANTHER" id="PTHR44591">
    <property type="entry name" value="STRESS RESPONSE REGULATOR PROTEIN 1"/>
    <property type="match status" value="1"/>
</dbReference>
<keyword evidence="5" id="KW-1185">Reference proteome</keyword>
<dbReference type="InterPro" id="IPR011006">
    <property type="entry name" value="CheY-like_superfamily"/>
</dbReference>